<dbReference type="Pfam" id="PF16095">
    <property type="entry name" value="COR-A"/>
    <property type="match status" value="1"/>
</dbReference>
<dbReference type="InterPro" id="IPR020859">
    <property type="entry name" value="ROC"/>
</dbReference>
<protein>
    <recommendedName>
        <fullName evidence="1">non-specific serine/threonine protein kinase</fullName>
        <ecNumber evidence="1">2.7.11.1</ecNumber>
    </recommendedName>
</protein>
<dbReference type="SUPFAM" id="SSF63829">
    <property type="entry name" value="Calcium-dependent phosphotriesterase"/>
    <property type="match status" value="1"/>
</dbReference>
<dbReference type="GO" id="GO:0005524">
    <property type="term" value="F:ATP binding"/>
    <property type="evidence" value="ECO:0007669"/>
    <property type="project" value="UniProtKB-KW"/>
</dbReference>
<dbReference type="InterPro" id="IPR011029">
    <property type="entry name" value="DEATH-like_dom_sf"/>
</dbReference>
<sequence>MATGLPNKNCSLVRIGTLTLKGGNDWYTGAVCLPGHKLLLLDGGINAAKLYDRGTGDLLTELDRLKSKPWDVCVYDEGKSQVAVALGNGTIEIMHIQYTGQSAVIRQTRTIKTKLKVCHGIHSMRGGGEFIVSGRSLDGMHCWCLTSTNSEKVETIHKICSYRSLGSSYVATNKEESNVYISCAAGPKSHDTGIYGYDIYSGRYNATYRHVDLPWPKGICLDNIGYIYVCNQYPPSVHHLTEHLQLVQVFKQGIPQLPWEICLDEQKDFFITSWKSNDISKFRMLWNKQDEDTSLEIASSKGKDVYLNVEDSKTSKQKDKVLVRGGKPGVNTEEVLYAKSAEVTEDPNRAPVFAEEILHMDERSLEMYKEALKDGTEKVYNIRIMVVGQYGAGKTTLTKRIRGHHVNLGEQSSTEGIDVHVHCSRVSLETGEWTTQDQESEKYFRFQRLVKLLNKPDDSNECEEQKDDDGNHSDPDVDNVDLGDDVSLPQQVSDGKIDSPSQISDAEKPLTREDKKNDTIMEMIKLVNDNADKLEKSRVEYAPLSMWDFAGQYIFYTTHQTFLTRRAIYLLVTDLSRHITDLVNDDEVFFDSRGKQVCKVYDLVEIWLNSIHSCAPSTEAGSPPVILVGTHVDKLPKESRPRVIAEYFKKIRKILKDKKTKLHLADEDFAIDNSQPDSTLEALKRKIVDLASRQPYWGEEVPARWLPLEQAIMTLKASGIKVISLSHVKKINEAGSVPMETEELYLFLRFHHEMGTILYLSTEGLKENVVLDPQWLIDALQSLITAEMFILNHYPALYEKWCEFNEKGKLVPELMDAVWTRKNNPDLHDYKDHILRLMEQLNIIAKSRSFSEDGNEVEMDKFFIAPCMLRQTTPNEVVSPQQNLHRWNTSVLCYVFTERFLPSSVFHRLLATCVAQWPVAKMRGEAMIFCGCCVFDLDHCHRMTMYFRNHVIFVSIGRMGVSRRTPASKLCMEVKQFIDRSLLNIIRNLTLALQFEWFIQCPNCEVECFESMIPVPELQEHEELRCKFDANHIVESLELLLFWFETEGVHDKREYENELSFLSPDVQNEKPSESDLSRLSLRIGQEFFILGLELGITGAQIQQIQLENHFVSTQCLMILVEWKKQYADQATFRNLEKALTSVGIDPEILLSLEITDVMESCLSQDEWHKRPSSEQLKIISRHIGKELIHLGVELGVKLSRIEQIRMEYPHSVSRQCFKIMNEWRKYHPWTVSFRTLERAFRGAGIDVSILKHSLDFNSDGFVAQMKQV</sequence>
<feature type="domain" description="Roc" evidence="11">
    <location>
        <begin position="375"/>
        <end position="694"/>
    </location>
</feature>
<evidence type="ECO:0000259" key="11">
    <source>
        <dbReference type="PROSITE" id="PS51424"/>
    </source>
</evidence>
<dbReference type="InterPro" id="IPR011042">
    <property type="entry name" value="6-blade_b-propeller_TolB-like"/>
</dbReference>
<keyword evidence="3" id="KW-0677">Repeat</keyword>
<evidence type="ECO:0000313" key="13">
    <source>
        <dbReference type="Proteomes" id="UP001195483"/>
    </source>
</evidence>
<dbReference type="Gene3D" id="3.40.50.300">
    <property type="entry name" value="P-loop containing nucleotide triphosphate hydrolases"/>
    <property type="match status" value="1"/>
</dbReference>
<dbReference type="Proteomes" id="UP001195483">
    <property type="component" value="Unassembled WGS sequence"/>
</dbReference>
<evidence type="ECO:0000256" key="6">
    <source>
        <dbReference type="ARBA" id="ARBA00022840"/>
    </source>
</evidence>
<evidence type="ECO:0000256" key="9">
    <source>
        <dbReference type="SAM" id="MobiDB-lite"/>
    </source>
</evidence>
<dbReference type="SUPFAM" id="SSF47986">
    <property type="entry name" value="DEATH domain"/>
    <property type="match status" value="2"/>
</dbReference>
<dbReference type="PANTHER" id="PTHR12449:SF18">
    <property type="entry name" value="DEATH DOMAIN-CONTAINING PROTEIN"/>
    <property type="match status" value="1"/>
</dbReference>
<keyword evidence="13" id="KW-1185">Reference proteome</keyword>
<accession>A0AAE0S8P4</accession>
<dbReference type="GO" id="GO:0016301">
    <property type="term" value="F:kinase activity"/>
    <property type="evidence" value="ECO:0007669"/>
    <property type="project" value="UniProtKB-KW"/>
</dbReference>
<feature type="domain" description="Death" evidence="10">
    <location>
        <begin position="1172"/>
        <end position="1241"/>
    </location>
</feature>
<dbReference type="Gene3D" id="3.30.70.1390">
    <property type="entry name" value="ROC domain from the Parkinson's disease-associated leucine-rich repeat kinase 2"/>
    <property type="match status" value="2"/>
</dbReference>
<dbReference type="SUPFAM" id="SSF52540">
    <property type="entry name" value="P-loop containing nucleoside triphosphate hydrolases"/>
    <property type="match status" value="1"/>
</dbReference>
<name>A0AAE0S8P4_9BIVA</name>
<evidence type="ECO:0000256" key="8">
    <source>
        <dbReference type="ARBA" id="ARBA00048679"/>
    </source>
</evidence>
<keyword evidence="6" id="KW-0067">ATP-binding</keyword>
<dbReference type="Pfam" id="PF08477">
    <property type="entry name" value="Roc"/>
    <property type="match status" value="1"/>
</dbReference>
<dbReference type="Pfam" id="PF00531">
    <property type="entry name" value="Death"/>
    <property type="match status" value="1"/>
</dbReference>
<keyword evidence="5" id="KW-0418">Kinase</keyword>
<comment type="catalytic activity">
    <reaction evidence="8">
        <text>L-seryl-[protein] + ATP = O-phospho-L-seryl-[protein] + ADP + H(+)</text>
        <dbReference type="Rhea" id="RHEA:17989"/>
        <dbReference type="Rhea" id="RHEA-COMP:9863"/>
        <dbReference type="Rhea" id="RHEA-COMP:11604"/>
        <dbReference type="ChEBI" id="CHEBI:15378"/>
        <dbReference type="ChEBI" id="CHEBI:29999"/>
        <dbReference type="ChEBI" id="CHEBI:30616"/>
        <dbReference type="ChEBI" id="CHEBI:83421"/>
        <dbReference type="ChEBI" id="CHEBI:456216"/>
        <dbReference type="EC" id="2.7.11.1"/>
    </reaction>
</comment>
<feature type="domain" description="Death" evidence="10">
    <location>
        <begin position="1072"/>
        <end position="1143"/>
    </location>
</feature>
<dbReference type="EMBL" id="JAEAOA010000545">
    <property type="protein sequence ID" value="KAK3587048.1"/>
    <property type="molecule type" value="Genomic_DNA"/>
</dbReference>
<proteinExistence type="predicted"/>
<evidence type="ECO:0000256" key="5">
    <source>
        <dbReference type="ARBA" id="ARBA00022777"/>
    </source>
</evidence>
<dbReference type="AlphaFoldDB" id="A0AAE0S8P4"/>
<dbReference type="PANTHER" id="PTHR12449">
    <property type="entry name" value="DEATH DOMAIN-CONTAINING PROTEIN"/>
    <property type="match status" value="1"/>
</dbReference>
<feature type="region of interest" description="Disordered" evidence="9">
    <location>
        <begin position="456"/>
        <end position="515"/>
    </location>
</feature>
<dbReference type="Gene3D" id="2.120.10.30">
    <property type="entry name" value="TolB, C-terminal domain"/>
    <property type="match status" value="1"/>
</dbReference>
<dbReference type="Gene3D" id="1.10.533.10">
    <property type="entry name" value="Death Domain, Fas"/>
    <property type="match status" value="2"/>
</dbReference>
<dbReference type="SMART" id="SM00005">
    <property type="entry name" value="DEATH"/>
    <property type="match status" value="2"/>
</dbReference>
<dbReference type="Gene3D" id="1.10.10.10">
    <property type="entry name" value="Winged helix-like DNA-binding domain superfamily/Winged helix DNA-binding domain"/>
    <property type="match status" value="1"/>
</dbReference>
<dbReference type="InterPro" id="IPR039788">
    <property type="entry name" value="NOL4/NOL4L"/>
</dbReference>
<reference evidence="12" key="1">
    <citation type="journal article" date="2021" name="Genome Biol. Evol.">
        <title>A High-Quality Reference Genome for a Parasitic Bivalve with Doubly Uniparental Inheritance (Bivalvia: Unionida).</title>
        <authorList>
            <person name="Smith C.H."/>
        </authorList>
    </citation>
    <scope>NUCLEOTIDE SEQUENCE</scope>
    <source>
        <strain evidence="12">CHS0354</strain>
    </source>
</reference>
<evidence type="ECO:0000256" key="1">
    <source>
        <dbReference type="ARBA" id="ARBA00012513"/>
    </source>
</evidence>
<dbReference type="GO" id="GO:0007165">
    <property type="term" value="P:signal transduction"/>
    <property type="evidence" value="ECO:0007669"/>
    <property type="project" value="InterPro"/>
</dbReference>
<dbReference type="EC" id="2.7.11.1" evidence="1"/>
<dbReference type="CDD" id="cd01670">
    <property type="entry name" value="Death"/>
    <property type="match status" value="1"/>
</dbReference>
<feature type="compositionally biased region" description="Basic and acidic residues" evidence="9">
    <location>
        <begin position="505"/>
        <end position="515"/>
    </location>
</feature>
<evidence type="ECO:0000256" key="2">
    <source>
        <dbReference type="ARBA" id="ARBA00022679"/>
    </source>
</evidence>
<feature type="compositionally biased region" description="Polar residues" evidence="9">
    <location>
        <begin position="488"/>
        <end position="504"/>
    </location>
</feature>
<dbReference type="InterPro" id="IPR036388">
    <property type="entry name" value="WH-like_DNA-bd_sf"/>
</dbReference>
<evidence type="ECO:0000313" key="12">
    <source>
        <dbReference type="EMBL" id="KAK3587048.1"/>
    </source>
</evidence>
<evidence type="ECO:0000259" key="10">
    <source>
        <dbReference type="PROSITE" id="PS50017"/>
    </source>
</evidence>
<reference evidence="12" key="2">
    <citation type="journal article" date="2021" name="Genome Biol. Evol.">
        <title>Developing a high-quality reference genome for a parasitic bivalve with doubly uniparental inheritance (Bivalvia: Unionida).</title>
        <authorList>
            <person name="Smith C.H."/>
        </authorList>
    </citation>
    <scope>NUCLEOTIDE SEQUENCE</scope>
    <source>
        <strain evidence="12">CHS0354</strain>
        <tissue evidence="12">Mantle</tissue>
    </source>
</reference>
<evidence type="ECO:0000256" key="4">
    <source>
        <dbReference type="ARBA" id="ARBA00022741"/>
    </source>
</evidence>
<comment type="catalytic activity">
    <reaction evidence="7">
        <text>L-threonyl-[protein] + ATP = O-phospho-L-threonyl-[protein] + ADP + H(+)</text>
        <dbReference type="Rhea" id="RHEA:46608"/>
        <dbReference type="Rhea" id="RHEA-COMP:11060"/>
        <dbReference type="Rhea" id="RHEA-COMP:11605"/>
        <dbReference type="ChEBI" id="CHEBI:15378"/>
        <dbReference type="ChEBI" id="CHEBI:30013"/>
        <dbReference type="ChEBI" id="CHEBI:30616"/>
        <dbReference type="ChEBI" id="CHEBI:61977"/>
        <dbReference type="ChEBI" id="CHEBI:456216"/>
        <dbReference type="EC" id="2.7.11.1"/>
    </reaction>
</comment>
<comment type="caution">
    <text evidence="12">The sequence shown here is derived from an EMBL/GenBank/DDBJ whole genome shotgun (WGS) entry which is preliminary data.</text>
</comment>
<dbReference type="PROSITE" id="PS51424">
    <property type="entry name" value="ROC"/>
    <property type="match status" value="1"/>
</dbReference>
<keyword evidence="4" id="KW-0547">Nucleotide-binding</keyword>
<evidence type="ECO:0000256" key="3">
    <source>
        <dbReference type="ARBA" id="ARBA00022737"/>
    </source>
</evidence>
<dbReference type="PROSITE" id="PS50017">
    <property type="entry name" value="DEATH_DOMAIN"/>
    <property type="match status" value="2"/>
</dbReference>
<dbReference type="InterPro" id="IPR027417">
    <property type="entry name" value="P-loop_NTPase"/>
</dbReference>
<gene>
    <name evidence="12" type="ORF">CHS0354_008076</name>
</gene>
<dbReference type="InterPro" id="IPR000488">
    <property type="entry name" value="Death_dom"/>
</dbReference>
<keyword evidence="2" id="KW-0808">Transferase</keyword>
<organism evidence="12 13">
    <name type="scientific">Potamilus streckersoni</name>
    <dbReference type="NCBI Taxonomy" id="2493646"/>
    <lineage>
        <taxon>Eukaryota</taxon>
        <taxon>Metazoa</taxon>
        <taxon>Spiralia</taxon>
        <taxon>Lophotrochozoa</taxon>
        <taxon>Mollusca</taxon>
        <taxon>Bivalvia</taxon>
        <taxon>Autobranchia</taxon>
        <taxon>Heteroconchia</taxon>
        <taxon>Palaeoheterodonta</taxon>
        <taxon>Unionida</taxon>
        <taxon>Unionoidea</taxon>
        <taxon>Unionidae</taxon>
        <taxon>Ambleminae</taxon>
        <taxon>Lampsilini</taxon>
        <taxon>Potamilus</taxon>
    </lineage>
</organism>
<reference evidence="12" key="3">
    <citation type="submission" date="2023-05" db="EMBL/GenBank/DDBJ databases">
        <authorList>
            <person name="Smith C.H."/>
        </authorList>
    </citation>
    <scope>NUCLEOTIDE SEQUENCE</scope>
    <source>
        <strain evidence="12">CHS0354</strain>
        <tissue evidence="12">Mantle</tissue>
    </source>
</reference>
<dbReference type="InterPro" id="IPR032171">
    <property type="entry name" value="COR-A"/>
</dbReference>
<evidence type="ECO:0000256" key="7">
    <source>
        <dbReference type="ARBA" id="ARBA00047899"/>
    </source>
</evidence>